<dbReference type="InterPro" id="IPR001249">
    <property type="entry name" value="AcCoA_biotinCC"/>
</dbReference>
<dbReference type="Pfam" id="PF00364">
    <property type="entry name" value="Biotin_lipoyl"/>
    <property type="match status" value="1"/>
</dbReference>
<keyword evidence="7 8" id="KW-0092">Biotin</keyword>
<dbReference type="RefSeq" id="WP_249284069.1">
    <property type="nucleotide sequence ID" value="NZ_JACRSO010000001.1"/>
</dbReference>
<comment type="function">
    <text evidence="8">This protein is a component of the acetyl coenzyme A carboxylase complex; first, biotin carboxylase catalyzes the carboxylation of the carrier protein and then the transcarboxylase transfers the carboxyl group to form malonyl-CoA.</text>
</comment>
<accession>A0A926HMD8</accession>
<dbReference type="EMBL" id="JACRSO010000001">
    <property type="protein sequence ID" value="MBC8528006.1"/>
    <property type="molecule type" value="Genomic_DNA"/>
</dbReference>
<gene>
    <name evidence="10" type="primary">accB</name>
    <name evidence="10" type="ORF">H8699_00950</name>
</gene>
<evidence type="ECO:0000256" key="2">
    <source>
        <dbReference type="ARBA" id="ARBA00017562"/>
    </source>
</evidence>
<keyword evidence="3 8" id="KW-0444">Lipid biosynthesis</keyword>
<evidence type="ECO:0000313" key="11">
    <source>
        <dbReference type="Proteomes" id="UP000654279"/>
    </source>
</evidence>
<dbReference type="PANTHER" id="PTHR45266">
    <property type="entry name" value="OXALOACETATE DECARBOXYLASE ALPHA CHAIN"/>
    <property type="match status" value="1"/>
</dbReference>
<dbReference type="AlphaFoldDB" id="A0A926HMD8"/>
<comment type="pathway">
    <text evidence="1 8">Lipid metabolism; fatty acid biosynthesis.</text>
</comment>
<evidence type="ECO:0000256" key="3">
    <source>
        <dbReference type="ARBA" id="ARBA00022516"/>
    </source>
</evidence>
<dbReference type="CDD" id="cd06850">
    <property type="entry name" value="biotinyl_domain"/>
    <property type="match status" value="1"/>
</dbReference>
<dbReference type="InterPro" id="IPR000089">
    <property type="entry name" value="Biotin_lipoyl"/>
</dbReference>
<dbReference type="PANTHER" id="PTHR45266:SF3">
    <property type="entry name" value="OXALOACETATE DECARBOXYLASE ALPHA CHAIN"/>
    <property type="match status" value="1"/>
</dbReference>
<feature type="domain" description="Lipoyl-binding" evidence="9">
    <location>
        <begin position="77"/>
        <end position="153"/>
    </location>
</feature>
<dbReference type="FunFam" id="2.40.50.100:FF:000003">
    <property type="entry name" value="Acetyl-CoA carboxylase biotin carboxyl carrier protein"/>
    <property type="match status" value="1"/>
</dbReference>
<evidence type="ECO:0000256" key="6">
    <source>
        <dbReference type="ARBA" id="ARBA00023160"/>
    </source>
</evidence>
<name>A0A926HMD8_9FIRM</name>
<dbReference type="InterPro" id="IPR050709">
    <property type="entry name" value="Biotin_Carboxyl_Carrier/Decarb"/>
</dbReference>
<keyword evidence="4 8" id="KW-0276">Fatty acid metabolism</keyword>
<dbReference type="PRINTS" id="PR01071">
    <property type="entry name" value="ACOABIOTINCC"/>
</dbReference>
<evidence type="ECO:0000256" key="5">
    <source>
        <dbReference type="ARBA" id="ARBA00023098"/>
    </source>
</evidence>
<dbReference type="GO" id="GO:0003989">
    <property type="term" value="F:acetyl-CoA carboxylase activity"/>
    <property type="evidence" value="ECO:0007669"/>
    <property type="project" value="InterPro"/>
</dbReference>
<dbReference type="NCBIfam" id="TIGR00531">
    <property type="entry name" value="BCCP"/>
    <property type="match status" value="1"/>
</dbReference>
<dbReference type="PROSITE" id="PS00188">
    <property type="entry name" value="BIOTIN"/>
    <property type="match status" value="1"/>
</dbReference>
<dbReference type="GO" id="GO:0006633">
    <property type="term" value="P:fatty acid biosynthetic process"/>
    <property type="evidence" value="ECO:0007669"/>
    <property type="project" value="UniProtKB-KW"/>
</dbReference>
<dbReference type="SUPFAM" id="SSF51230">
    <property type="entry name" value="Single hybrid motif"/>
    <property type="match status" value="1"/>
</dbReference>
<dbReference type="PROSITE" id="PS50968">
    <property type="entry name" value="BIOTINYL_LIPOYL"/>
    <property type="match status" value="1"/>
</dbReference>
<organism evidence="10 11">
    <name type="scientific">Luoshenia tenuis</name>
    <dbReference type="NCBI Taxonomy" id="2763654"/>
    <lineage>
        <taxon>Bacteria</taxon>
        <taxon>Bacillati</taxon>
        <taxon>Bacillota</taxon>
        <taxon>Clostridia</taxon>
        <taxon>Christensenellales</taxon>
        <taxon>Christensenellaceae</taxon>
        <taxon>Luoshenia</taxon>
    </lineage>
</organism>
<evidence type="ECO:0000256" key="1">
    <source>
        <dbReference type="ARBA" id="ARBA00005194"/>
    </source>
</evidence>
<evidence type="ECO:0000256" key="8">
    <source>
        <dbReference type="RuleBase" id="RU364072"/>
    </source>
</evidence>
<evidence type="ECO:0000256" key="7">
    <source>
        <dbReference type="ARBA" id="ARBA00023267"/>
    </source>
</evidence>
<dbReference type="InterPro" id="IPR011053">
    <property type="entry name" value="Single_hybrid_motif"/>
</dbReference>
<evidence type="ECO:0000259" key="9">
    <source>
        <dbReference type="PROSITE" id="PS50968"/>
    </source>
</evidence>
<dbReference type="Gene3D" id="2.40.50.100">
    <property type="match status" value="1"/>
</dbReference>
<protein>
    <recommendedName>
        <fullName evidence="2 8">Biotin carboxyl carrier protein of acetyl-CoA carboxylase</fullName>
    </recommendedName>
</protein>
<evidence type="ECO:0000313" key="10">
    <source>
        <dbReference type="EMBL" id="MBC8528006.1"/>
    </source>
</evidence>
<dbReference type="Proteomes" id="UP000654279">
    <property type="component" value="Unassembled WGS sequence"/>
</dbReference>
<dbReference type="InterPro" id="IPR001882">
    <property type="entry name" value="Biotin_BS"/>
</dbReference>
<dbReference type="GO" id="GO:0009317">
    <property type="term" value="C:acetyl-CoA carboxylase complex"/>
    <property type="evidence" value="ECO:0007669"/>
    <property type="project" value="InterPro"/>
</dbReference>
<sequence>MDIAKIKELAQLLNDAGLSALELKEGDATLRLESAKFTPAQPAPAPVMQAVPAAEPQPAASAPAAPVPDGGVDFNALSEFKSPMVGVFYAAPGPDQAPFVEVGKRVKKGDVLCIIEAMKLMNEITAEQDGEIVDICVSDGDVVEYGQTLFKIF</sequence>
<keyword evidence="11" id="KW-1185">Reference proteome</keyword>
<keyword evidence="5 8" id="KW-0443">Lipid metabolism</keyword>
<proteinExistence type="predicted"/>
<reference evidence="10" key="1">
    <citation type="submission" date="2020-08" db="EMBL/GenBank/DDBJ databases">
        <title>Genome public.</title>
        <authorList>
            <person name="Liu C."/>
            <person name="Sun Q."/>
        </authorList>
    </citation>
    <scope>NUCLEOTIDE SEQUENCE</scope>
    <source>
        <strain evidence="10">NSJ-44</strain>
    </source>
</reference>
<comment type="caution">
    <text evidence="10">The sequence shown here is derived from an EMBL/GenBank/DDBJ whole genome shotgun (WGS) entry which is preliminary data.</text>
</comment>
<evidence type="ECO:0000256" key="4">
    <source>
        <dbReference type="ARBA" id="ARBA00022832"/>
    </source>
</evidence>
<keyword evidence="6 8" id="KW-0275">Fatty acid biosynthesis</keyword>